<feature type="transmembrane region" description="Helical" evidence="1">
    <location>
        <begin position="313"/>
        <end position="335"/>
    </location>
</feature>
<feature type="transmembrane region" description="Helical" evidence="1">
    <location>
        <begin position="23"/>
        <end position="47"/>
    </location>
</feature>
<evidence type="ECO:0000256" key="1">
    <source>
        <dbReference type="SAM" id="Phobius"/>
    </source>
</evidence>
<keyword evidence="3" id="KW-1185">Reference proteome</keyword>
<dbReference type="EMBL" id="JBEPSJ010000002">
    <property type="protein sequence ID" value="MET4582313.1"/>
    <property type="molecule type" value="Genomic_DNA"/>
</dbReference>
<evidence type="ECO:0000313" key="3">
    <source>
        <dbReference type="Proteomes" id="UP001549257"/>
    </source>
</evidence>
<feature type="transmembrane region" description="Helical" evidence="1">
    <location>
        <begin position="115"/>
        <end position="138"/>
    </location>
</feature>
<organism evidence="2 3">
    <name type="scientific">Conyzicola nivalis</name>
    <dbReference type="NCBI Taxonomy" id="1477021"/>
    <lineage>
        <taxon>Bacteria</taxon>
        <taxon>Bacillati</taxon>
        <taxon>Actinomycetota</taxon>
        <taxon>Actinomycetes</taxon>
        <taxon>Micrococcales</taxon>
        <taxon>Microbacteriaceae</taxon>
        <taxon>Conyzicola</taxon>
    </lineage>
</organism>
<sequence>MSGFFSGVGVVLSLELRQRVRGVAWYVLLGVFVVLIAIVTTLLTVALNGFGMSTTERGVGAGIYSTIIYFVLLLGTLVVPALSGNAINGDRDAGTLATTQITLITTWQLVLGKFLAAWITALAFLVAALPFIVFSALVGGLSPVTVLVSAAVLAVELGVVAAIGVGLSGILTRSLFSIVLTYLVVAALSIGTLITFALGGITVQTERTTTVISGVEYDSDGRTLECGEPMVTPQTVPRFDLFWGVLVANPYVLLADAVPTTYNNGYPDDLFGYIKFATRSAQITPQDSVYNECDPNASNTASPTAEETIDSTIPGWFVGLFIHLLLAGGALYWAWARTDTPAGRLPKGSRVA</sequence>
<evidence type="ECO:0000313" key="2">
    <source>
        <dbReference type="EMBL" id="MET4582313.1"/>
    </source>
</evidence>
<feature type="transmembrane region" description="Helical" evidence="1">
    <location>
        <begin position="179"/>
        <end position="201"/>
    </location>
</feature>
<proteinExistence type="predicted"/>
<protein>
    <submittedName>
        <fullName evidence="2">ABC-2 type transport system permease protein</fullName>
    </submittedName>
</protein>
<name>A0ABV2QP66_9MICO</name>
<reference evidence="2 3" key="1">
    <citation type="submission" date="2024-06" db="EMBL/GenBank/DDBJ databases">
        <title>Sorghum-associated microbial communities from plants grown in Nebraska, USA.</title>
        <authorList>
            <person name="Schachtman D."/>
        </authorList>
    </citation>
    <scope>NUCLEOTIDE SEQUENCE [LARGE SCALE GENOMIC DNA]</scope>
    <source>
        <strain evidence="2 3">2857</strain>
    </source>
</reference>
<keyword evidence="1" id="KW-1133">Transmembrane helix</keyword>
<feature type="transmembrane region" description="Helical" evidence="1">
    <location>
        <begin position="144"/>
        <end position="167"/>
    </location>
</feature>
<dbReference type="Proteomes" id="UP001549257">
    <property type="component" value="Unassembled WGS sequence"/>
</dbReference>
<comment type="caution">
    <text evidence="2">The sequence shown here is derived from an EMBL/GenBank/DDBJ whole genome shotgun (WGS) entry which is preliminary data.</text>
</comment>
<gene>
    <name evidence="2" type="ORF">ABIE21_001823</name>
</gene>
<keyword evidence="1" id="KW-0472">Membrane</keyword>
<keyword evidence="1" id="KW-0812">Transmembrane</keyword>
<accession>A0ABV2QP66</accession>
<dbReference type="RefSeq" id="WP_354024508.1">
    <property type="nucleotide sequence ID" value="NZ_JBEPSJ010000002.1"/>
</dbReference>
<feature type="transmembrane region" description="Helical" evidence="1">
    <location>
        <begin position="59"/>
        <end position="82"/>
    </location>
</feature>